<dbReference type="Proteomes" id="UP000646827">
    <property type="component" value="Unassembled WGS sequence"/>
</dbReference>
<feature type="region of interest" description="Disordered" evidence="9">
    <location>
        <begin position="587"/>
        <end position="634"/>
    </location>
</feature>
<dbReference type="GO" id="GO:0035267">
    <property type="term" value="C:NuA4 histone acetyltransferase complex"/>
    <property type="evidence" value="ECO:0007669"/>
    <property type="project" value="InterPro"/>
</dbReference>
<organism evidence="11 12">
    <name type="scientific">Circinella minor</name>
    <dbReference type="NCBI Taxonomy" id="1195481"/>
    <lineage>
        <taxon>Eukaryota</taxon>
        <taxon>Fungi</taxon>
        <taxon>Fungi incertae sedis</taxon>
        <taxon>Mucoromycota</taxon>
        <taxon>Mucoromycotina</taxon>
        <taxon>Mucoromycetes</taxon>
        <taxon>Mucorales</taxon>
        <taxon>Lichtheimiaceae</taxon>
        <taxon>Circinella</taxon>
    </lineage>
</organism>
<feature type="domain" description="Enhancer of polycomb-like N-terminal" evidence="10">
    <location>
        <begin position="10"/>
        <end position="162"/>
    </location>
</feature>
<dbReference type="Pfam" id="PF10513">
    <property type="entry name" value="EPL1"/>
    <property type="match status" value="1"/>
</dbReference>
<dbReference type="AlphaFoldDB" id="A0A8H7VB92"/>
<feature type="region of interest" description="Disordered" evidence="9">
    <location>
        <begin position="507"/>
        <end position="570"/>
    </location>
</feature>
<dbReference type="PANTHER" id="PTHR14898">
    <property type="entry name" value="ENHANCER OF POLYCOMB"/>
    <property type="match status" value="1"/>
</dbReference>
<evidence type="ECO:0000256" key="3">
    <source>
        <dbReference type="ARBA" id="ARBA00023015"/>
    </source>
</evidence>
<feature type="coiled-coil region" evidence="8">
    <location>
        <begin position="256"/>
        <end position="283"/>
    </location>
</feature>
<keyword evidence="12" id="KW-1185">Reference proteome</keyword>
<evidence type="ECO:0000256" key="8">
    <source>
        <dbReference type="SAM" id="Coils"/>
    </source>
</evidence>
<evidence type="ECO:0000256" key="9">
    <source>
        <dbReference type="SAM" id="MobiDB-lite"/>
    </source>
</evidence>
<comment type="subcellular location">
    <subcellularLocation>
        <location evidence="1 7">Nucleus</location>
    </subcellularLocation>
</comment>
<evidence type="ECO:0000256" key="2">
    <source>
        <dbReference type="ARBA" id="ARBA00008035"/>
    </source>
</evidence>
<evidence type="ECO:0000256" key="4">
    <source>
        <dbReference type="ARBA" id="ARBA00023163"/>
    </source>
</evidence>
<comment type="function">
    <text evidence="6">Component of the NuA4 histone acetyltransferase complex which is involved in transcriptional activation of selected genes principally by acetylation of nucleosomal histone H4 and H2A. The NuA4 complex is also involved in DNA repair. Involved in gene silencing by neighboring heterochromatin, blockage of the silencing spreading along the chromosome, and required for cell cycle progression through G2/M.</text>
</comment>
<protein>
    <recommendedName>
        <fullName evidence="7">Enhancer of polycomb-like protein</fullName>
    </recommendedName>
</protein>
<feature type="compositionally biased region" description="Low complexity" evidence="9">
    <location>
        <begin position="507"/>
        <end position="545"/>
    </location>
</feature>
<comment type="similarity">
    <text evidence="2 7">Belongs to the enhancer of polycomb family.</text>
</comment>
<comment type="caution">
    <text evidence="11">The sequence shown here is derived from an EMBL/GenBank/DDBJ whole genome shotgun (WGS) entry which is preliminary data.</text>
</comment>
<evidence type="ECO:0000313" key="11">
    <source>
        <dbReference type="EMBL" id="KAG2216831.1"/>
    </source>
</evidence>
<evidence type="ECO:0000259" key="10">
    <source>
        <dbReference type="Pfam" id="PF10513"/>
    </source>
</evidence>
<evidence type="ECO:0000256" key="6">
    <source>
        <dbReference type="ARBA" id="ARBA00025513"/>
    </source>
</evidence>
<reference evidence="11 12" key="1">
    <citation type="submission" date="2020-12" db="EMBL/GenBank/DDBJ databases">
        <title>Metabolic potential, ecology and presence of endohyphal bacteria is reflected in genomic diversity of Mucoromycotina.</title>
        <authorList>
            <person name="Muszewska A."/>
            <person name="Okrasinska A."/>
            <person name="Steczkiewicz K."/>
            <person name="Drgas O."/>
            <person name="Orlowska M."/>
            <person name="Perlinska-Lenart U."/>
            <person name="Aleksandrzak-Piekarczyk T."/>
            <person name="Szatraj K."/>
            <person name="Zielenkiewicz U."/>
            <person name="Pilsyk S."/>
            <person name="Malc E."/>
            <person name="Mieczkowski P."/>
            <person name="Kruszewska J.S."/>
            <person name="Biernat P."/>
            <person name="Pawlowska J."/>
        </authorList>
    </citation>
    <scope>NUCLEOTIDE SEQUENCE [LARGE SCALE GENOMIC DNA]</scope>
    <source>
        <strain evidence="11 12">CBS 142.35</strain>
    </source>
</reference>
<name>A0A8H7VB92_9FUNG</name>
<dbReference type="GO" id="GO:0005634">
    <property type="term" value="C:nucleus"/>
    <property type="evidence" value="ECO:0007669"/>
    <property type="project" value="UniProtKB-SubCell"/>
</dbReference>
<accession>A0A8H7VB92</accession>
<dbReference type="InterPro" id="IPR019542">
    <property type="entry name" value="Enhancer_polycomb-like_N"/>
</dbReference>
<keyword evidence="4 7" id="KW-0804">Transcription</keyword>
<keyword evidence="5 7" id="KW-0539">Nucleus</keyword>
<evidence type="ECO:0000256" key="5">
    <source>
        <dbReference type="ARBA" id="ARBA00023242"/>
    </source>
</evidence>
<keyword evidence="3 7" id="KW-0805">Transcription regulation</keyword>
<gene>
    <name evidence="11" type="ORF">INT45_005157</name>
</gene>
<evidence type="ECO:0000313" key="12">
    <source>
        <dbReference type="Proteomes" id="UP000646827"/>
    </source>
</evidence>
<keyword evidence="8" id="KW-0175">Coiled coil</keyword>
<proteinExistence type="inferred from homology"/>
<evidence type="ECO:0000256" key="1">
    <source>
        <dbReference type="ARBA" id="ARBA00004123"/>
    </source>
</evidence>
<feature type="compositionally biased region" description="Polar residues" evidence="9">
    <location>
        <begin position="590"/>
        <end position="605"/>
    </location>
</feature>
<sequence length="634" mass="73282">MTNQMVSRFREKKVSYKKAMTVYKTSQPDVLKEAVDAQRSVGNIESGVEKEEEDEYDLQAVLSEAKTAVKTGQEIQRFIPTPDATKVISNEDYDRIYKRNFLFKKPTSYIRFSMTVEDMIKGGDQYFMDEKDDIFLKKYNDEYKNNKLSEDKYEDIMHQIESVVSYQLPHLSLDPLSTPEPNELLKMLPDSFHSLSSSLPNIFPILEHWRSRRLAQGGKPIIPQLQYEDILKNEIDPYVCFRRRETKPVRKTRRTDQQSLERLRKLRNDMEKARNLFEMVLRREKFRKETLVQDYNVFDKKCEIRNYQKRLNIVDEEALNPISRKKRKTSTDAGSSTTIKIPRSLLRQTGGEGLDRHDKSPIQLALESELAKKREEDAAYEDVTECSYQPFPMELPLQFFQSLSNNDNHNNTNDTPCFRKRIGRGGRVFIDRIGRQNHHYQQNHVAPHTPDPFAFDSDYMEMDDDLMELDETDNRFLRHRAQLLSTEELRNFFPDIPRQVARKQPFTPVVNNNNTSGPSSTSSVTVETPRATITTNNNTGANGNTSVASPIIVKRQNSRQRKTPQQASEEMAKGMLTANLSAVVNKVTKSHQQQMPLQNHKNNNGPSPLQQPTPPPQKSSTSPSPPQQYVTHVS</sequence>
<dbReference type="EMBL" id="JAEPRB010000355">
    <property type="protein sequence ID" value="KAG2216831.1"/>
    <property type="molecule type" value="Genomic_DNA"/>
</dbReference>
<dbReference type="OrthoDB" id="435275at2759"/>
<dbReference type="InterPro" id="IPR024943">
    <property type="entry name" value="Enhancer_polycomb"/>
</dbReference>
<dbReference type="GO" id="GO:0006357">
    <property type="term" value="P:regulation of transcription by RNA polymerase II"/>
    <property type="evidence" value="ECO:0007669"/>
    <property type="project" value="InterPro"/>
</dbReference>
<evidence type="ECO:0000256" key="7">
    <source>
        <dbReference type="RuleBase" id="RU361124"/>
    </source>
</evidence>